<dbReference type="RefSeq" id="WP_206933702.1">
    <property type="nucleotide sequence ID" value="NZ_JAEKJY010000003.1"/>
</dbReference>
<accession>A0ABS3DW92</accession>
<evidence type="ECO:0000313" key="3">
    <source>
        <dbReference type="EMBL" id="MBN8235587.1"/>
    </source>
</evidence>
<feature type="coiled-coil region" evidence="1">
    <location>
        <begin position="277"/>
        <end position="311"/>
    </location>
</feature>
<keyword evidence="4" id="KW-1185">Reference proteome</keyword>
<evidence type="ECO:0000256" key="1">
    <source>
        <dbReference type="SAM" id="Coils"/>
    </source>
</evidence>
<keyword evidence="2" id="KW-0472">Membrane</keyword>
<protein>
    <submittedName>
        <fullName evidence="3">Uncharacterized protein</fullName>
    </submittedName>
</protein>
<evidence type="ECO:0000256" key="2">
    <source>
        <dbReference type="SAM" id="Phobius"/>
    </source>
</evidence>
<gene>
    <name evidence="3" type="ORF">JF544_10035</name>
</gene>
<keyword evidence="2" id="KW-1133">Transmembrane helix</keyword>
<dbReference type="Proteomes" id="UP000663970">
    <property type="component" value="Unassembled WGS sequence"/>
</dbReference>
<organism evidence="3 4">
    <name type="scientific">Halobacillus kuroshimensis</name>
    <dbReference type="NCBI Taxonomy" id="302481"/>
    <lineage>
        <taxon>Bacteria</taxon>
        <taxon>Bacillati</taxon>
        <taxon>Bacillota</taxon>
        <taxon>Bacilli</taxon>
        <taxon>Bacillales</taxon>
        <taxon>Bacillaceae</taxon>
        <taxon>Halobacillus</taxon>
    </lineage>
</organism>
<keyword evidence="2" id="KW-0812">Transmembrane</keyword>
<sequence length="335" mass="36657">MTQTLNKLGLNDEQAQILYSWQYRITEREIENGNNYAKKALKREWLQDWADAIDSMMEEQSNGKLIIRNKKDLLEKTKYLEYNCGNFRTPLFLILFEATLFTAYFPVNPSDMKKYKKIKFKSNSNEVEKELIEMARALKLDNKLPKSYQASFKKSVNSISGLYKNLVIGGSAGAVAIALTAGFATPYIAALAAPSGLAGAAAVNAGLATLGGGAIAAGGTGMAGGIAVIVGGGAVIGGPTGLAAGKMLSKSSDLALIESAKIQVVMKEIVLLSQKDVRFAQELIGEQKEAIKLLEIELHEMKSKNEKNSNDIVTLRKSIKYMKESYKYNEKMLEF</sequence>
<proteinExistence type="predicted"/>
<name>A0ABS3DW92_9BACI</name>
<reference evidence="3 4" key="1">
    <citation type="submission" date="2020-12" db="EMBL/GenBank/DDBJ databases">
        <title>Oil enriched cultivation method for isolating marine PHA-producing bacteria.</title>
        <authorList>
            <person name="Zheng W."/>
            <person name="Yu S."/>
            <person name="Huang Y."/>
        </authorList>
    </citation>
    <scope>NUCLEOTIDE SEQUENCE [LARGE SCALE GENOMIC DNA]</scope>
    <source>
        <strain evidence="3 4">SY-2-6</strain>
    </source>
</reference>
<comment type="caution">
    <text evidence="3">The sequence shown here is derived from an EMBL/GenBank/DDBJ whole genome shotgun (WGS) entry which is preliminary data.</text>
</comment>
<evidence type="ECO:0000313" key="4">
    <source>
        <dbReference type="Proteomes" id="UP000663970"/>
    </source>
</evidence>
<dbReference type="EMBL" id="JAEKJY010000003">
    <property type="protein sequence ID" value="MBN8235587.1"/>
    <property type="molecule type" value="Genomic_DNA"/>
</dbReference>
<keyword evidence="1" id="KW-0175">Coiled coil</keyword>
<feature type="transmembrane region" description="Helical" evidence="2">
    <location>
        <begin position="87"/>
        <end position="107"/>
    </location>
</feature>